<proteinExistence type="predicted"/>
<sequence>MIDVLLLALLPAAGNITGGLVAEVTPPSDRWRNRALHAAAGVVFAVVAVEIMPRAVDVVAGWLLALAFLGGGGLYLLAQRLIQARAKGSGRMWMIYLAIASDLFSDGLLIGAGASLGGGLGLVLAVGQVLADVPEGAASTMTFRGNDVPRSRRLLLSVATVVPVLVGAALSFLLLRGRPERWQLTALVGTAGIFAVAAFEDMIAEAHETEDTDASTAALLIGFALFTFVSTTLG</sequence>
<reference evidence="2 3" key="1">
    <citation type="submission" date="2018-09" db="EMBL/GenBank/DDBJ databases">
        <title>Complete genome sequence of Euzebya sp. DY32-46 isolated from seawater of Pacific Ocean.</title>
        <authorList>
            <person name="Xu L."/>
            <person name="Wu Y.-H."/>
            <person name="Xu X.-W."/>
        </authorList>
    </citation>
    <scope>NUCLEOTIDE SEQUENCE [LARGE SCALE GENOMIC DNA]</scope>
    <source>
        <strain evidence="2 3">DY32-46</strain>
    </source>
</reference>
<dbReference type="Proteomes" id="UP000264006">
    <property type="component" value="Chromosome"/>
</dbReference>
<dbReference type="RefSeq" id="WP_216826582.1">
    <property type="nucleotide sequence ID" value="NZ_CAXIBR010000011.1"/>
</dbReference>
<feature type="transmembrane region" description="Helical" evidence="1">
    <location>
        <begin position="182"/>
        <end position="199"/>
    </location>
</feature>
<organism evidence="2 3">
    <name type="scientific">Euzebya pacifica</name>
    <dbReference type="NCBI Taxonomy" id="1608957"/>
    <lineage>
        <taxon>Bacteria</taxon>
        <taxon>Bacillati</taxon>
        <taxon>Actinomycetota</taxon>
        <taxon>Nitriliruptoria</taxon>
        <taxon>Euzebyales</taxon>
    </lineage>
</organism>
<feature type="transmembrane region" description="Helical" evidence="1">
    <location>
        <begin position="154"/>
        <end position="175"/>
    </location>
</feature>
<accession>A0A346XY17</accession>
<evidence type="ECO:0000313" key="2">
    <source>
        <dbReference type="EMBL" id="AXV07114.1"/>
    </source>
</evidence>
<dbReference type="KEGG" id="euz:DVS28_a2433"/>
<protein>
    <submittedName>
        <fullName evidence="2">Putative CONSERVED INTEGRAL MEMBRANE PROTEIN</fullName>
    </submittedName>
</protein>
<dbReference type="EMBL" id="CP031165">
    <property type="protein sequence ID" value="AXV07114.1"/>
    <property type="molecule type" value="Genomic_DNA"/>
</dbReference>
<evidence type="ECO:0000313" key="3">
    <source>
        <dbReference type="Proteomes" id="UP000264006"/>
    </source>
</evidence>
<keyword evidence="3" id="KW-1185">Reference proteome</keyword>
<feature type="transmembrane region" description="Helical" evidence="1">
    <location>
        <begin position="214"/>
        <end position="233"/>
    </location>
</feature>
<feature type="transmembrane region" description="Helical" evidence="1">
    <location>
        <begin position="59"/>
        <end position="78"/>
    </location>
</feature>
<evidence type="ECO:0000256" key="1">
    <source>
        <dbReference type="SAM" id="Phobius"/>
    </source>
</evidence>
<dbReference type="AlphaFoldDB" id="A0A346XY17"/>
<keyword evidence="1" id="KW-0812">Transmembrane</keyword>
<keyword evidence="1" id="KW-1133">Transmembrane helix</keyword>
<name>A0A346XY17_9ACTN</name>
<keyword evidence="1" id="KW-0472">Membrane</keyword>
<gene>
    <name evidence="2" type="ORF">DVS28_a2433</name>
</gene>